<sequence>MKIAFIVKVSMLVCTAVLAASGWAQQVKVEGLTFKIGDDVTTVKTGLHTNLDPEPMESSLPTSISNPNSGKTFIHLRTKGIWAFFNKKEIVESIRFDAPYAGSIAGVKLGDSEKTVRTVMGKPIKTPWGFGANQAFLYALDDTAYIRFDINEAEGVQTIFINK</sequence>
<protein>
    <recommendedName>
        <fullName evidence="4">Lipoprotein</fullName>
    </recommendedName>
</protein>
<dbReference type="KEGG" id="rfr:Rfer_2823"/>
<dbReference type="OrthoDB" id="9094650at2"/>
<reference evidence="3" key="1">
    <citation type="submission" date="2006-02" db="EMBL/GenBank/DDBJ databases">
        <title>Complete sequence of chromosome of Rhodoferax ferrireducens DSM 15236.</title>
        <authorList>
            <person name="Copeland A."/>
            <person name="Lucas S."/>
            <person name="Lapidus A."/>
            <person name="Barry K."/>
            <person name="Detter J.C."/>
            <person name="Glavina del Rio T."/>
            <person name="Hammon N."/>
            <person name="Israni S."/>
            <person name="Pitluck S."/>
            <person name="Brettin T."/>
            <person name="Bruce D."/>
            <person name="Han C."/>
            <person name="Tapia R."/>
            <person name="Gilna P."/>
            <person name="Kiss H."/>
            <person name="Schmutz J."/>
            <person name="Larimer F."/>
            <person name="Land M."/>
            <person name="Kyrpides N."/>
            <person name="Ivanova N."/>
            <person name="Richardson P."/>
        </authorList>
    </citation>
    <scope>NUCLEOTIDE SEQUENCE [LARGE SCALE GENOMIC DNA]</scope>
    <source>
        <strain evidence="3">ATCC BAA-621 / DSM 15236 / T118</strain>
    </source>
</reference>
<dbReference type="EMBL" id="CP000267">
    <property type="protein sequence ID" value="ABD70535.1"/>
    <property type="molecule type" value="Genomic_DNA"/>
</dbReference>
<organism evidence="2 3">
    <name type="scientific">Albidiferax ferrireducens (strain ATCC BAA-621 / DSM 15236 / T118)</name>
    <name type="common">Rhodoferax ferrireducens</name>
    <dbReference type="NCBI Taxonomy" id="338969"/>
    <lineage>
        <taxon>Bacteria</taxon>
        <taxon>Pseudomonadati</taxon>
        <taxon>Pseudomonadota</taxon>
        <taxon>Betaproteobacteria</taxon>
        <taxon>Burkholderiales</taxon>
        <taxon>Comamonadaceae</taxon>
        <taxon>Rhodoferax</taxon>
    </lineage>
</organism>
<dbReference type="eggNOG" id="ENOG503436W">
    <property type="taxonomic scope" value="Bacteria"/>
</dbReference>
<dbReference type="HOGENOM" id="CLU_1625774_0_0_4"/>
<gene>
    <name evidence="2" type="ordered locus">Rfer_2823</name>
</gene>
<keyword evidence="3" id="KW-1185">Reference proteome</keyword>
<dbReference type="Proteomes" id="UP000008332">
    <property type="component" value="Chromosome"/>
</dbReference>
<dbReference type="AlphaFoldDB" id="Q21UL8"/>
<evidence type="ECO:0008006" key="4">
    <source>
        <dbReference type="Google" id="ProtNLM"/>
    </source>
</evidence>
<evidence type="ECO:0000313" key="2">
    <source>
        <dbReference type="EMBL" id="ABD70535.1"/>
    </source>
</evidence>
<dbReference type="RefSeq" id="WP_011465101.1">
    <property type="nucleotide sequence ID" value="NC_007908.1"/>
</dbReference>
<evidence type="ECO:0000313" key="3">
    <source>
        <dbReference type="Proteomes" id="UP000008332"/>
    </source>
</evidence>
<accession>Q21UL8</accession>
<name>Q21UL8_ALBFT</name>
<evidence type="ECO:0000256" key="1">
    <source>
        <dbReference type="SAM" id="SignalP"/>
    </source>
</evidence>
<feature type="chain" id="PRO_5004200678" description="Lipoprotein" evidence="1">
    <location>
        <begin position="20"/>
        <end position="163"/>
    </location>
</feature>
<keyword evidence="1" id="KW-0732">Signal</keyword>
<proteinExistence type="predicted"/>
<feature type="signal peptide" evidence="1">
    <location>
        <begin position="1"/>
        <end position="19"/>
    </location>
</feature>